<dbReference type="Pfam" id="PF01614">
    <property type="entry name" value="IclR_C"/>
    <property type="match status" value="1"/>
</dbReference>
<keyword evidence="2 6" id="KW-0238">DNA-binding</keyword>
<reference evidence="6 7" key="1">
    <citation type="submission" date="2021-01" db="EMBL/GenBank/DDBJ databases">
        <title>Biogeographic distribution of Paracoccus.</title>
        <authorList>
            <person name="Hollensteiner J."/>
            <person name="Leineberger J."/>
            <person name="Brinkhoff T."/>
            <person name="Daniel R."/>
        </authorList>
    </citation>
    <scope>NUCLEOTIDE SEQUENCE [LARGE SCALE GENOMIC DNA]</scope>
    <source>
        <strain evidence="6 7">KCTC 22803</strain>
    </source>
</reference>
<keyword evidence="6" id="KW-0808">Transferase</keyword>
<dbReference type="PANTHER" id="PTHR30136">
    <property type="entry name" value="HELIX-TURN-HELIX TRANSCRIPTIONAL REGULATOR, ICLR FAMILY"/>
    <property type="match status" value="1"/>
</dbReference>
<sequence length="261" mass="28985">MTQKPQKSENAAAVLKVFAVLESLVEDRRASLADIAQRAMTSKTTAHRLLQTMVDLGYVEQETDTEKYGLTLKLFGLGARILRGQEDLLRVCDREMGKLSRAIGESINLGVMDNFDQRVAYIHKYDSAYNLSMQSTLGARNPLHSTSLGKALLAFRDDEEIRERFAKMDFVKLAPATITEPETLFAQLIETRARGYAEEVEESEAGVRCMAVPVLDHTGKSVAAISMAFPLFRFDEARKPEYVQRLTDAGKTASLALGYPG</sequence>
<dbReference type="EMBL" id="CP067136">
    <property type="protein sequence ID" value="WCR08546.1"/>
    <property type="molecule type" value="Genomic_DNA"/>
</dbReference>
<evidence type="ECO:0000256" key="1">
    <source>
        <dbReference type="ARBA" id="ARBA00023015"/>
    </source>
</evidence>
<dbReference type="Gene3D" id="3.30.450.40">
    <property type="match status" value="1"/>
</dbReference>
<dbReference type="PROSITE" id="PS51077">
    <property type="entry name" value="HTH_ICLR"/>
    <property type="match status" value="1"/>
</dbReference>
<dbReference type="SMART" id="SM00346">
    <property type="entry name" value="HTH_ICLR"/>
    <property type="match status" value="1"/>
</dbReference>
<dbReference type="InterPro" id="IPR029016">
    <property type="entry name" value="GAF-like_dom_sf"/>
</dbReference>
<dbReference type="SUPFAM" id="SSF46785">
    <property type="entry name" value="Winged helix' DNA-binding domain"/>
    <property type="match status" value="1"/>
</dbReference>
<dbReference type="Pfam" id="PF09339">
    <property type="entry name" value="HTH_IclR"/>
    <property type="match status" value="1"/>
</dbReference>
<feature type="domain" description="IclR-ED" evidence="5">
    <location>
        <begin position="73"/>
        <end position="259"/>
    </location>
</feature>
<dbReference type="SUPFAM" id="SSF55781">
    <property type="entry name" value="GAF domain-like"/>
    <property type="match status" value="1"/>
</dbReference>
<feature type="domain" description="HTH iclR-type" evidence="4">
    <location>
        <begin position="11"/>
        <end position="72"/>
    </location>
</feature>
<dbReference type="GO" id="GO:0016740">
    <property type="term" value="F:transferase activity"/>
    <property type="evidence" value="ECO:0007669"/>
    <property type="project" value="UniProtKB-KW"/>
</dbReference>
<keyword evidence="3" id="KW-0804">Transcription</keyword>
<dbReference type="InterPro" id="IPR005471">
    <property type="entry name" value="Tscrpt_reg_IclR_N"/>
</dbReference>
<keyword evidence="1" id="KW-0805">Transcription regulation</keyword>
<protein>
    <submittedName>
        <fullName evidence="6">DNA-binding transcriptional regulator KdgR</fullName>
    </submittedName>
</protein>
<dbReference type="InterPro" id="IPR036390">
    <property type="entry name" value="WH_DNA-bd_sf"/>
</dbReference>
<dbReference type="InterPro" id="IPR014757">
    <property type="entry name" value="Tscrpt_reg_IclR_C"/>
</dbReference>
<evidence type="ECO:0000313" key="6">
    <source>
        <dbReference type="EMBL" id="WCR08546.1"/>
    </source>
</evidence>
<evidence type="ECO:0000259" key="4">
    <source>
        <dbReference type="PROSITE" id="PS51077"/>
    </source>
</evidence>
<dbReference type="PANTHER" id="PTHR30136:SF7">
    <property type="entry name" value="HTH-TYPE TRANSCRIPTIONAL REGULATOR KDGR-RELATED"/>
    <property type="match status" value="1"/>
</dbReference>
<organism evidence="6 7">
    <name type="scientific">Paracoccus fistulariae</name>
    <dbReference type="NCBI Taxonomy" id="658446"/>
    <lineage>
        <taxon>Bacteria</taxon>
        <taxon>Pseudomonadati</taxon>
        <taxon>Pseudomonadota</taxon>
        <taxon>Alphaproteobacteria</taxon>
        <taxon>Rhodobacterales</taxon>
        <taxon>Paracoccaceae</taxon>
        <taxon>Paracoccus</taxon>
    </lineage>
</organism>
<dbReference type="InterPro" id="IPR036388">
    <property type="entry name" value="WH-like_DNA-bd_sf"/>
</dbReference>
<accession>A0ABY7SNZ0</accession>
<name>A0ABY7SNZ0_9RHOB</name>
<evidence type="ECO:0000259" key="5">
    <source>
        <dbReference type="PROSITE" id="PS51078"/>
    </source>
</evidence>
<evidence type="ECO:0000256" key="2">
    <source>
        <dbReference type="ARBA" id="ARBA00023125"/>
    </source>
</evidence>
<gene>
    <name evidence="6" type="primary">kdgR</name>
    <name evidence="6" type="ORF">JHX87_06950</name>
</gene>
<dbReference type="Proteomes" id="UP001219349">
    <property type="component" value="Chromosome"/>
</dbReference>
<dbReference type="InterPro" id="IPR050707">
    <property type="entry name" value="HTH_MetabolicPath_Reg"/>
</dbReference>
<dbReference type="RefSeq" id="WP_271883436.1">
    <property type="nucleotide sequence ID" value="NZ_CP067136.1"/>
</dbReference>
<evidence type="ECO:0000256" key="3">
    <source>
        <dbReference type="ARBA" id="ARBA00023163"/>
    </source>
</evidence>
<dbReference type="GO" id="GO:0003677">
    <property type="term" value="F:DNA binding"/>
    <property type="evidence" value="ECO:0007669"/>
    <property type="project" value="UniProtKB-KW"/>
</dbReference>
<evidence type="ECO:0000313" key="7">
    <source>
        <dbReference type="Proteomes" id="UP001219349"/>
    </source>
</evidence>
<dbReference type="PROSITE" id="PS51078">
    <property type="entry name" value="ICLR_ED"/>
    <property type="match status" value="1"/>
</dbReference>
<keyword evidence="7" id="KW-1185">Reference proteome</keyword>
<dbReference type="Gene3D" id="1.10.10.10">
    <property type="entry name" value="Winged helix-like DNA-binding domain superfamily/Winged helix DNA-binding domain"/>
    <property type="match status" value="1"/>
</dbReference>
<proteinExistence type="predicted"/>